<name>A0A1E5RF91_9ASCO</name>
<evidence type="ECO:0000256" key="2">
    <source>
        <dbReference type="ARBA" id="ARBA00004123"/>
    </source>
</evidence>
<evidence type="ECO:0000256" key="10">
    <source>
        <dbReference type="PIRNR" id="PIRNR023803"/>
    </source>
</evidence>
<evidence type="ECO:0000256" key="7">
    <source>
        <dbReference type="ARBA" id="ARBA00023242"/>
    </source>
</evidence>
<accession>A0A1E5RF91</accession>
<dbReference type="GO" id="GO:0030681">
    <property type="term" value="C:multimeric ribonuclease P complex"/>
    <property type="evidence" value="ECO:0007669"/>
    <property type="project" value="TreeGrafter"/>
</dbReference>
<dbReference type="EC" id="3.1.26.5" evidence="4 10"/>
<sequence>MVRFKSRYMLFEILYPPTAEEYTAFTEANNFVLEPALLQHHKVTPSDVNNRVLVYEIKKSLQHFFGDYGLGRGTSMFQLKYFSNSTSTGILRCSKDDYEYVLMTLNMMKKIGTLENVIINVVKVSGTIKKLEEFAISRSDELMRALNQDKKDFLQSMSSIPVDKNEDI</sequence>
<gene>
    <name evidence="11" type="ORF">AWRI3579_g2220</name>
</gene>
<dbReference type="GO" id="GO:0033204">
    <property type="term" value="F:ribonuclease P RNA binding"/>
    <property type="evidence" value="ECO:0007669"/>
    <property type="project" value="InterPro"/>
</dbReference>
<comment type="similarity">
    <text evidence="3 10">Belongs to the eukaryotic/archaeal RNase P protein component 2 family.</text>
</comment>
<dbReference type="AlphaFoldDB" id="A0A1E5RF91"/>
<dbReference type="PANTHER" id="PTHR15441:SF2">
    <property type="entry name" value="RIBONUCLEASE P_MRP PROTEIN SUBUNIT POP5"/>
    <property type="match status" value="1"/>
</dbReference>
<evidence type="ECO:0000256" key="8">
    <source>
        <dbReference type="ARBA" id="ARBA00044198"/>
    </source>
</evidence>
<evidence type="ECO:0000256" key="9">
    <source>
        <dbReference type="ARBA" id="ARBA00055200"/>
    </source>
</evidence>
<evidence type="ECO:0000256" key="3">
    <source>
        <dbReference type="ARBA" id="ARBA00010800"/>
    </source>
</evidence>
<evidence type="ECO:0000313" key="11">
    <source>
        <dbReference type="EMBL" id="OEJ85582.1"/>
    </source>
</evidence>
<evidence type="ECO:0000256" key="5">
    <source>
        <dbReference type="ARBA" id="ARBA00022694"/>
    </source>
</evidence>
<dbReference type="SUPFAM" id="SSF160350">
    <property type="entry name" value="Rnp2-like"/>
    <property type="match status" value="1"/>
</dbReference>
<evidence type="ECO:0000313" key="12">
    <source>
        <dbReference type="Proteomes" id="UP000095728"/>
    </source>
</evidence>
<dbReference type="InParanoid" id="A0A1E5RF91"/>
<dbReference type="FunCoup" id="A0A1E5RF91">
    <property type="interactions" value="286"/>
</dbReference>
<keyword evidence="6" id="KW-0378">Hydrolase</keyword>
<evidence type="ECO:0000256" key="1">
    <source>
        <dbReference type="ARBA" id="ARBA00000928"/>
    </source>
</evidence>
<dbReference type="GO" id="GO:0001682">
    <property type="term" value="P:tRNA 5'-leader removal"/>
    <property type="evidence" value="ECO:0007669"/>
    <property type="project" value="InterPro"/>
</dbReference>
<dbReference type="InterPro" id="IPR002759">
    <property type="entry name" value="Pop5/Rpp14/Rnp2-like"/>
</dbReference>
<reference evidence="12" key="1">
    <citation type="journal article" date="2016" name="Genome Announc.">
        <title>Genome sequences of three species of Hanseniaspora isolated from spontaneous wine fermentations.</title>
        <authorList>
            <person name="Sternes P.R."/>
            <person name="Lee D."/>
            <person name="Kutyna D.R."/>
            <person name="Borneman A.R."/>
        </authorList>
    </citation>
    <scope>NUCLEOTIDE SEQUENCE [LARGE SCALE GENOMIC DNA]</scope>
    <source>
        <strain evidence="12">AWRI3579</strain>
    </source>
</reference>
<dbReference type="FunFam" id="3.30.70.3250:FF:000004">
    <property type="entry name" value="Ribonuclease P/MRP protein subunit POP5"/>
    <property type="match status" value="1"/>
</dbReference>
<evidence type="ECO:0000256" key="4">
    <source>
        <dbReference type="ARBA" id="ARBA00012179"/>
    </source>
</evidence>
<dbReference type="GO" id="GO:0000460">
    <property type="term" value="P:maturation of 5.8S rRNA"/>
    <property type="evidence" value="ECO:0007669"/>
    <property type="project" value="UniProtKB-ARBA"/>
</dbReference>
<keyword evidence="5 10" id="KW-0819">tRNA processing</keyword>
<dbReference type="Gene3D" id="3.30.70.3250">
    <property type="entry name" value="Ribonuclease P, Pop5 subunit"/>
    <property type="match status" value="1"/>
</dbReference>
<dbReference type="PIRSF" id="PIRSF023803">
    <property type="entry name" value="Ribonuclease_P_prd"/>
    <property type="match status" value="1"/>
</dbReference>
<comment type="catalytic activity">
    <reaction evidence="1 10">
        <text>Endonucleolytic cleavage of RNA, removing 5'-extranucleotides from tRNA precursor.</text>
        <dbReference type="EC" id="3.1.26.5"/>
    </reaction>
</comment>
<dbReference type="Pfam" id="PF01900">
    <property type="entry name" value="RNase_P_Rpp14"/>
    <property type="match status" value="1"/>
</dbReference>
<evidence type="ECO:0000256" key="6">
    <source>
        <dbReference type="ARBA" id="ARBA00022801"/>
    </source>
</evidence>
<dbReference type="GO" id="GO:0000172">
    <property type="term" value="C:ribonuclease MRP complex"/>
    <property type="evidence" value="ECO:0007669"/>
    <property type="project" value="TreeGrafter"/>
</dbReference>
<dbReference type="GO" id="GO:0005730">
    <property type="term" value="C:nucleolus"/>
    <property type="evidence" value="ECO:0007669"/>
    <property type="project" value="TreeGrafter"/>
</dbReference>
<dbReference type="STRING" id="56408.A0A1E5RF91"/>
<dbReference type="InterPro" id="IPR038085">
    <property type="entry name" value="Rnp2-like_sf"/>
</dbReference>
<comment type="function">
    <text evidence="9">Component of ribonuclease P, a protein complex that generates mature tRNA molecules by cleaving their 5'-ends. Also a component of RNase MRP, which cleaves pre-rRNA sequences.</text>
</comment>
<dbReference type="EMBL" id="LPNM01000007">
    <property type="protein sequence ID" value="OEJ85582.1"/>
    <property type="molecule type" value="Genomic_DNA"/>
</dbReference>
<proteinExistence type="inferred from homology"/>
<keyword evidence="7" id="KW-0539">Nucleus</keyword>
<keyword evidence="12" id="KW-1185">Reference proteome</keyword>
<comment type="caution">
    <text evidence="11">The sequence shown here is derived from an EMBL/GenBank/DDBJ whole genome shotgun (WGS) entry which is preliminary data.</text>
</comment>
<dbReference type="Proteomes" id="UP000095728">
    <property type="component" value="Unassembled WGS sequence"/>
</dbReference>
<comment type="subcellular location">
    <subcellularLocation>
        <location evidence="2">Nucleus</location>
    </subcellularLocation>
</comment>
<dbReference type="InterPro" id="IPR016819">
    <property type="entry name" value="RNase_P/MRP_POP5"/>
</dbReference>
<organism evidence="11 12">
    <name type="scientific">Hanseniaspora osmophila</name>
    <dbReference type="NCBI Taxonomy" id="56408"/>
    <lineage>
        <taxon>Eukaryota</taxon>
        <taxon>Fungi</taxon>
        <taxon>Dikarya</taxon>
        <taxon>Ascomycota</taxon>
        <taxon>Saccharomycotina</taxon>
        <taxon>Saccharomycetes</taxon>
        <taxon>Saccharomycodales</taxon>
        <taxon>Saccharomycodaceae</taxon>
        <taxon>Hanseniaspora</taxon>
    </lineage>
</organism>
<protein>
    <recommendedName>
        <fullName evidence="8 10">Ribonuclease P/MRP protein subunit POP5</fullName>
        <ecNumber evidence="4 10">3.1.26.5</ecNumber>
    </recommendedName>
</protein>
<dbReference type="GO" id="GO:0004526">
    <property type="term" value="F:ribonuclease P activity"/>
    <property type="evidence" value="ECO:0007669"/>
    <property type="project" value="UniProtKB-EC"/>
</dbReference>
<dbReference type="OrthoDB" id="24745at2759"/>
<dbReference type="PANTHER" id="PTHR15441">
    <property type="entry name" value="RIBONUCLEASE P PROTEIN SUBUNIT P14"/>
    <property type="match status" value="1"/>
</dbReference>